<keyword evidence="3" id="KW-0539">Nucleus</keyword>
<accession>F4RVU0</accession>
<dbReference type="OrthoDB" id="5577072at2759"/>
<feature type="compositionally biased region" description="Basic and acidic residues" evidence="4">
    <location>
        <begin position="349"/>
        <end position="499"/>
    </location>
</feature>
<dbReference type="GO" id="GO:0003676">
    <property type="term" value="F:nucleic acid binding"/>
    <property type="evidence" value="ECO:0007669"/>
    <property type="project" value="InterPro"/>
</dbReference>
<dbReference type="PROSITE" id="PS50174">
    <property type="entry name" value="G_PATCH"/>
    <property type="match status" value="1"/>
</dbReference>
<comment type="subcellular location">
    <subcellularLocation>
        <location evidence="1">Nucleus</location>
    </subcellularLocation>
</comment>
<name>F4RVU0_MELLP</name>
<evidence type="ECO:0000256" key="3">
    <source>
        <dbReference type="ARBA" id="ARBA00023242"/>
    </source>
</evidence>
<feature type="compositionally biased region" description="Low complexity" evidence="4">
    <location>
        <begin position="326"/>
        <end position="348"/>
    </location>
</feature>
<dbReference type="Proteomes" id="UP000001072">
    <property type="component" value="Unassembled WGS sequence"/>
</dbReference>
<organism evidence="7">
    <name type="scientific">Melampsora larici-populina (strain 98AG31 / pathotype 3-4-7)</name>
    <name type="common">Poplar leaf rust fungus</name>
    <dbReference type="NCBI Taxonomy" id="747676"/>
    <lineage>
        <taxon>Eukaryota</taxon>
        <taxon>Fungi</taxon>
        <taxon>Dikarya</taxon>
        <taxon>Basidiomycota</taxon>
        <taxon>Pucciniomycotina</taxon>
        <taxon>Pucciniomycetes</taxon>
        <taxon>Pucciniales</taxon>
        <taxon>Melampsoraceae</taxon>
        <taxon>Melampsora</taxon>
    </lineage>
</organism>
<evidence type="ECO:0000256" key="1">
    <source>
        <dbReference type="ARBA" id="ARBA00004123"/>
    </source>
</evidence>
<evidence type="ECO:0000259" key="5">
    <source>
        <dbReference type="PROSITE" id="PS50174"/>
    </source>
</evidence>
<feature type="compositionally biased region" description="Low complexity" evidence="4">
    <location>
        <begin position="194"/>
        <end position="206"/>
    </location>
</feature>
<protein>
    <recommendedName>
        <fullName evidence="5">G-patch domain-containing protein</fullName>
    </recommendedName>
</protein>
<dbReference type="eggNOG" id="ENOG502RZY8">
    <property type="taxonomic scope" value="Eukaryota"/>
</dbReference>
<dbReference type="STRING" id="747676.F4RVU0"/>
<dbReference type="PANTHER" id="PTHR15818">
    <property type="entry name" value="G PATCH AND KOW-CONTAINING"/>
    <property type="match status" value="1"/>
</dbReference>
<dbReference type="KEGG" id="mlr:MELLADRAFT_109237"/>
<keyword evidence="7" id="KW-1185">Reference proteome</keyword>
<dbReference type="FunCoup" id="F4RVU0">
    <property type="interactions" value="50"/>
</dbReference>
<reference evidence="7" key="1">
    <citation type="journal article" date="2011" name="Proc. Natl. Acad. Sci. U.S.A.">
        <title>Obligate biotrophy features unraveled by the genomic analysis of rust fungi.</title>
        <authorList>
            <person name="Duplessis S."/>
            <person name="Cuomo C.A."/>
            <person name="Lin Y.-C."/>
            <person name="Aerts A."/>
            <person name="Tisserant E."/>
            <person name="Veneault-Fourrey C."/>
            <person name="Joly D.L."/>
            <person name="Hacquard S."/>
            <person name="Amselem J."/>
            <person name="Cantarel B.L."/>
            <person name="Chiu R."/>
            <person name="Coutinho P.M."/>
            <person name="Feau N."/>
            <person name="Field M."/>
            <person name="Frey P."/>
            <person name="Gelhaye E."/>
            <person name="Goldberg J."/>
            <person name="Grabherr M.G."/>
            <person name="Kodira C.D."/>
            <person name="Kohler A."/>
            <person name="Kuees U."/>
            <person name="Lindquist E.A."/>
            <person name="Lucas S.M."/>
            <person name="Mago R."/>
            <person name="Mauceli E."/>
            <person name="Morin E."/>
            <person name="Murat C."/>
            <person name="Pangilinan J.L."/>
            <person name="Park R."/>
            <person name="Pearson M."/>
            <person name="Quesneville H."/>
            <person name="Rouhier N."/>
            <person name="Sakthikumar S."/>
            <person name="Salamov A.A."/>
            <person name="Schmutz J."/>
            <person name="Selles B."/>
            <person name="Shapiro H."/>
            <person name="Tanguay P."/>
            <person name="Tuskan G.A."/>
            <person name="Henrissat B."/>
            <person name="Van de Peer Y."/>
            <person name="Rouze P."/>
            <person name="Ellis J.G."/>
            <person name="Dodds P.N."/>
            <person name="Schein J.E."/>
            <person name="Zhong S."/>
            <person name="Hamelin R.C."/>
            <person name="Grigoriev I.V."/>
            <person name="Szabo L.J."/>
            <person name="Martin F."/>
        </authorList>
    </citation>
    <scope>NUCLEOTIDE SEQUENCE [LARGE SCALE GENOMIC DNA]</scope>
    <source>
        <strain evidence="7">98AG31 / pathotype 3-4-7</strain>
    </source>
</reference>
<dbReference type="InterPro" id="IPR026822">
    <property type="entry name" value="Spp2/MOS2_G-patch"/>
</dbReference>
<feature type="region of interest" description="Disordered" evidence="4">
    <location>
        <begin position="1"/>
        <end position="59"/>
    </location>
</feature>
<dbReference type="InterPro" id="IPR045166">
    <property type="entry name" value="Spp2-like"/>
</dbReference>
<evidence type="ECO:0000256" key="4">
    <source>
        <dbReference type="SAM" id="MobiDB-lite"/>
    </source>
</evidence>
<sequence>MSSFSFKIEKPNHHQKKENNEFHSSDDTDEEFQTNPNFKKKPKLEIIDEFDSTDQERKEDVQKDFLIPALPNRDFRSIYLHKKSKKPIYKPEMLNSFGKPSTTKETTKGIENVDRMNSSNVSGGLKVIEQPEQPKIISVEKMEVQENGVVEQEVPEAGLSLEEKAIQELMKESGRKSDPEKKEIQPILMKTEPSRSPSLSPSTSNSFEDETSMFRKDVSKRPNPSSLEDYERVPVGSFGLALLKGMGWKEGTSASKNGRVGLLEAVVPKPRPSLLGIGAKALVLTEGSSKGTGMVRKFKGKDDRKYVPLVRKLIDPEIRGSDSRSSKPSSSRSYARSRSGSPSTSRSTSYREKSPSRSEKHNKSRYLDDEERNLKGLRIEDGGERSRRDGRDSGRYYDREEKSRRNDQDSRDRRYREEGDERSRRDHRDHHDREERSRRDDTGRDRYQEREERSRRKDTDGHYDREEREGKSRRDGRDDERGTYRMDRKDEDRYRKSYK</sequence>
<evidence type="ECO:0000313" key="6">
    <source>
        <dbReference type="EMBL" id="EGG03523.1"/>
    </source>
</evidence>
<dbReference type="Pfam" id="PF12656">
    <property type="entry name" value="G-patch_2"/>
    <property type="match status" value="1"/>
</dbReference>
<evidence type="ECO:0000256" key="2">
    <source>
        <dbReference type="ARBA" id="ARBA00008576"/>
    </source>
</evidence>
<dbReference type="PANTHER" id="PTHR15818:SF2">
    <property type="entry name" value="G-PATCH DOMAIN AND KOW MOTIFS-CONTAINING PROTEIN"/>
    <property type="match status" value="1"/>
</dbReference>
<feature type="region of interest" description="Disordered" evidence="4">
    <location>
        <begin position="166"/>
        <end position="231"/>
    </location>
</feature>
<dbReference type="InParanoid" id="F4RVU0"/>
<dbReference type="GeneID" id="18923700"/>
<dbReference type="AlphaFoldDB" id="F4RVU0"/>
<dbReference type="EMBL" id="GL883124">
    <property type="protein sequence ID" value="EGG03523.1"/>
    <property type="molecule type" value="Genomic_DNA"/>
</dbReference>
<dbReference type="RefSeq" id="XP_007413317.1">
    <property type="nucleotide sequence ID" value="XM_007413255.1"/>
</dbReference>
<feature type="compositionally biased region" description="Basic and acidic residues" evidence="4">
    <location>
        <begin position="311"/>
        <end position="325"/>
    </location>
</feature>
<evidence type="ECO:0000313" key="7">
    <source>
        <dbReference type="Proteomes" id="UP000001072"/>
    </source>
</evidence>
<feature type="domain" description="G-patch" evidence="5">
    <location>
        <begin position="235"/>
        <end position="282"/>
    </location>
</feature>
<dbReference type="GO" id="GO:0000398">
    <property type="term" value="P:mRNA splicing, via spliceosome"/>
    <property type="evidence" value="ECO:0007669"/>
    <property type="project" value="InterPro"/>
</dbReference>
<feature type="region of interest" description="Disordered" evidence="4">
    <location>
        <begin position="311"/>
        <end position="499"/>
    </location>
</feature>
<dbReference type="InterPro" id="IPR000467">
    <property type="entry name" value="G_patch_dom"/>
</dbReference>
<feature type="compositionally biased region" description="Basic and acidic residues" evidence="4">
    <location>
        <begin position="7"/>
        <end position="26"/>
    </location>
</feature>
<dbReference type="HOGENOM" id="CLU_546385_0_0_1"/>
<proteinExistence type="inferred from homology"/>
<comment type="similarity">
    <text evidence="2">Belongs to the SPP2 family.</text>
</comment>
<feature type="compositionally biased region" description="Basic and acidic residues" evidence="4">
    <location>
        <begin position="166"/>
        <end position="184"/>
    </location>
</feature>
<dbReference type="GO" id="GO:0005681">
    <property type="term" value="C:spliceosomal complex"/>
    <property type="evidence" value="ECO:0007669"/>
    <property type="project" value="TreeGrafter"/>
</dbReference>
<gene>
    <name evidence="6" type="ORF">MELLADRAFT_109237</name>
</gene>
<dbReference type="VEuPathDB" id="FungiDB:MELLADRAFT_109237"/>